<dbReference type="PANTHER" id="PTHR43740:SF2">
    <property type="entry name" value="LEUCINE--TRNA LIGASE, MITOCHONDRIAL"/>
    <property type="match status" value="1"/>
</dbReference>
<dbReference type="Pfam" id="PF09334">
    <property type="entry name" value="tRNA-synt_1g"/>
    <property type="match status" value="1"/>
</dbReference>
<dbReference type="SUPFAM" id="SSF52374">
    <property type="entry name" value="Nucleotidylyl transferase"/>
    <property type="match status" value="1"/>
</dbReference>
<feature type="domain" description="Leucyl-tRNA synthetase editing" evidence="14">
    <location>
        <begin position="219"/>
        <end position="400"/>
    </location>
</feature>
<dbReference type="FunFam" id="3.40.50.620:FF:000056">
    <property type="entry name" value="Leucine--tRNA ligase"/>
    <property type="match status" value="1"/>
</dbReference>
<dbReference type="SUPFAM" id="SSF50677">
    <property type="entry name" value="ValRS/IleRS/LeuRS editing domain"/>
    <property type="match status" value="1"/>
</dbReference>
<comment type="caution">
    <text evidence="9">Lacks conserved residue(s) required for the propagation of feature annotation.</text>
</comment>
<dbReference type="InterPro" id="IPR015413">
    <property type="entry name" value="Methionyl/Leucyl_tRNA_Synth"/>
</dbReference>
<dbReference type="SUPFAM" id="SSF47323">
    <property type="entry name" value="Anticodon-binding domain of a subclass of class I aminoacyl-tRNA synthetases"/>
    <property type="match status" value="1"/>
</dbReference>
<evidence type="ECO:0000259" key="11">
    <source>
        <dbReference type="Pfam" id="PF00133"/>
    </source>
</evidence>
<protein>
    <recommendedName>
        <fullName evidence="9">Leucine--tRNA ligase</fullName>
        <ecNumber evidence="9">6.1.1.4</ecNumber>
    </recommendedName>
    <alternativeName>
        <fullName evidence="9">Leucyl-tRNA synthetase</fullName>
        <shortName evidence="9">LeuRS</shortName>
    </alternativeName>
</protein>
<dbReference type="Pfam" id="PF08264">
    <property type="entry name" value="Anticodon_1"/>
    <property type="match status" value="1"/>
</dbReference>
<dbReference type="InterPro" id="IPR009008">
    <property type="entry name" value="Val/Leu/Ile-tRNA-synth_edit"/>
</dbReference>
<dbReference type="PRINTS" id="PR00985">
    <property type="entry name" value="TRNASYNTHLEU"/>
</dbReference>
<feature type="binding site" evidence="9">
    <location>
        <position position="581"/>
    </location>
    <ligand>
        <name>ATP</name>
        <dbReference type="ChEBI" id="CHEBI:30616"/>
    </ligand>
</feature>
<comment type="similarity">
    <text evidence="1 9 10">Belongs to the class-I aminoacyl-tRNA synthetase family.</text>
</comment>
<dbReference type="InterPro" id="IPR002300">
    <property type="entry name" value="aa-tRNA-synth_Ia"/>
</dbReference>
<dbReference type="PANTHER" id="PTHR43740">
    <property type="entry name" value="LEUCYL-TRNA SYNTHETASE"/>
    <property type="match status" value="1"/>
</dbReference>
<evidence type="ECO:0000259" key="13">
    <source>
        <dbReference type="Pfam" id="PF09334"/>
    </source>
</evidence>
<sequence>MSYDFKSIESKWQAKWLDQKTFEVTEDPSKPKYFALMEFPFPSAKGIHMGNARSYVPQDVNVRYKRHRGFNVLYPIGYDAFGLPTENYALKAGIHPRQATDENIAKFHEQFVRLGFSFDWSRQIDTTDSKYYKFTQFIFLKLFEKGLAYKANSFVNYCPNCKVVLSNEDSQGGRCDRCGSVVEQRQRDVWFLKITDYAEKMLQLIDEADYSESVKTSQRNWIGRSEGALVRFPLKDLDDGFEIFTTRPDTIYGVTFMVVSPEHPMIEKYASRIANLDEVRAYQEAARRKTMFERTELNKDKTGVRIDGLQAVNPLNGKTVPIFISDYVVMGYGTGAIMAVPAHDERDYAFAKKFGIDIIEVISGGDISKEAYTGDGVLVNSGIIDGLNVPAAKQKILAYMVEHGIGERKINYKMQDWAFNRQRYWGEPIPVIQCPKCGHVGVPYDQLPLELPYLEDYRPNEYGDSPLSKATDWVNTTCPICGGPAKRETDTMPQWAGSSWYWLRYCDAHNDHALADYDKLKYWGAVDLYTGGIEHVTRHMIYAQFWNLFLYDIGLVPTKNPFKKRICCGLLLGSDGEKMSKSKGNSVNPTDVLEQYSADALRAYLLFMGDFEKAVIWSDSGINGCVRFLDRVWDLQNIVRDEEGYSKEHEVAMHNMIKNTLRMYENFRHNTIIAELMKFLNIAGEDGFITKGELKDFLIILDPIAPHLAGELYEKYFGKELTFEPYPTYDESKLISAEIEVPVQINGKLRAVVTVPNGSTQDAMMEVVKAKGLIEGKTVVKVIFIHNKILNVVVR</sequence>
<evidence type="ECO:0000256" key="5">
    <source>
        <dbReference type="ARBA" id="ARBA00022840"/>
    </source>
</evidence>
<feature type="short sequence motif" description="'KMSKS' region" evidence="9">
    <location>
        <begin position="578"/>
        <end position="582"/>
    </location>
</feature>
<dbReference type="Gene3D" id="3.40.50.620">
    <property type="entry name" value="HUPs"/>
    <property type="match status" value="2"/>
</dbReference>
<evidence type="ECO:0000256" key="2">
    <source>
        <dbReference type="ARBA" id="ARBA00022490"/>
    </source>
</evidence>
<evidence type="ECO:0000256" key="6">
    <source>
        <dbReference type="ARBA" id="ARBA00022917"/>
    </source>
</evidence>
<comment type="subcellular location">
    <subcellularLocation>
        <location evidence="9">Cytoplasm</location>
    </subcellularLocation>
</comment>
<evidence type="ECO:0000256" key="1">
    <source>
        <dbReference type="ARBA" id="ARBA00005594"/>
    </source>
</evidence>
<feature type="domain" description="Methionyl/Leucyl tRNA synthetase" evidence="13">
    <location>
        <begin position="46"/>
        <end position="183"/>
    </location>
</feature>
<dbReference type="InterPro" id="IPR025709">
    <property type="entry name" value="Leu_tRNA-synth_edit"/>
</dbReference>
<evidence type="ECO:0000256" key="10">
    <source>
        <dbReference type="RuleBase" id="RU363035"/>
    </source>
</evidence>
<feature type="domain" description="Aminoacyl-tRNA synthetase class Ia" evidence="11">
    <location>
        <begin position="413"/>
        <end position="615"/>
    </location>
</feature>
<dbReference type="CDD" id="cd00812">
    <property type="entry name" value="LeuRS_core"/>
    <property type="match status" value="1"/>
</dbReference>
<dbReference type="GO" id="GO:0002161">
    <property type="term" value="F:aminoacyl-tRNA deacylase activity"/>
    <property type="evidence" value="ECO:0007669"/>
    <property type="project" value="InterPro"/>
</dbReference>
<keyword evidence="3 9" id="KW-0436">Ligase</keyword>
<dbReference type="EMBL" id="DVOH01000048">
    <property type="protein sequence ID" value="HIV00667.1"/>
    <property type="molecule type" value="Genomic_DNA"/>
</dbReference>
<dbReference type="HAMAP" id="MF_00049_B">
    <property type="entry name" value="Leu_tRNA_synth_B"/>
    <property type="match status" value="1"/>
</dbReference>
<evidence type="ECO:0000259" key="12">
    <source>
        <dbReference type="Pfam" id="PF08264"/>
    </source>
</evidence>
<dbReference type="EC" id="6.1.1.4" evidence="9"/>
<dbReference type="GO" id="GO:0006429">
    <property type="term" value="P:leucyl-tRNA aminoacylation"/>
    <property type="evidence" value="ECO:0007669"/>
    <property type="project" value="UniProtKB-UniRule"/>
</dbReference>
<dbReference type="AlphaFoldDB" id="A0A9D1NDM0"/>
<evidence type="ECO:0000256" key="8">
    <source>
        <dbReference type="ARBA" id="ARBA00047469"/>
    </source>
</evidence>
<evidence type="ECO:0000256" key="9">
    <source>
        <dbReference type="HAMAP-Rule" id="MF_00049"/>
    </source>
</evidence>
<evidence type="ECO:0000256" key="4">
    <source>
        <dbReference type="ARBA" id="ARBA00022741"/>
    </source>
</evidence>
<dbReference type="InterPro" id="IPR002302">
    <property type="entry name" value="Leu-tRNA-ligase"/>
</dbReference>
<dbReference type="Pfam" id="PF13603">
    <property type="entry name" value="tRNA-synt_1_2"/>
    <property type="match status" value="1"/>
</dbReference>
<dbReference type="GO" id="GO:0005524">
    <property type="term" value="F:ATP binding"/>
    <property type="evidence" value="ECO:0007669"/>
    <property type="project" value="UniProtKB-UniRule"/>
</dbReference>
<dbReference type="Proteomes" id="UP000886891">
    <property type="component" value="Unassembled WGS sequence"/>
</dbReference>
<proteinExistence type="inferred from homology"/>
<dbReference type="InterPro" id="IPR013155">
    <property type="entry name" value="M/V/L/I-tRNA-synth_anticd-bd"/>
</dbReference>
<accession>A0A9D1NDM0</accession>
<keyword evidence="7 9" id="KW-0030">Aminoacyl-tRNA synthetase</keyword>
<dbReference type="Gene3D" id="1.10.730.10">
    <property type="entry name" value="Isoleucyl-tRNA Synthetase, Domain 1"/>
    <property type="match status" value="1"/>
</dbReference>
<evidence type="ECO:0000313" key="16">
    <source>
        <dbReference type="Proteomes" id="UP000886891"/>
    </source>
</evidence>
<gene>
    <name evidence="9" type="primary">leuS</name>
    <name evidence="15" type="ORF">IAB14_06115</name>
</gene>
<comment type="catalytic activity">
    <reaction evidence="8 9">
        <text>tRNA(Leu) + L-leucine + ATP = L-leucyl-tRNA(Leu) + AMP + diphosphate</text>
        <dbReference type="Rhea" id="RHEA:11688"/>
        <dbReference type="Rhea" id="RHEA-COMP:9613"/>
        <dbReference type="Rhea" id="RHEA-COMP:9622"/>
        <dbReference type="ChEBI" id="CHEBI:30616"/>
        <dbReference type="ChEBI" id="CHEBI:33019"/>
        <dbReference type="ChEBI" id="CHEBI:57427"/>
        <dbReference type="ChEBI" id="CHEBI:78442"/>
        <dbReference type="ChEBI" id="CHEBI:78494"/>
        <dbReference type="ChEBI" id="CHEBI:456215"/>
        <dbReference type="EC" id="6.1.1.4"/>
    </reaction>
</comment>
<dbReference type="InterPro" id="IPR009080">
    <property type="entry name" value="tRNAsynth_Ia_anticodon-bd"/>
</dbReference>
<dbReference type="Pfam" id="PF00133">
    <property type="entry name" value="tRNA-synt_1"/>
    <property type="match status" value="1"/>
</dbReference>
<dbReference type="GO" id="GO:0005829">
    <property type="term" value="C:cytosol"/>
    <property type="evidence" value="ECO:0007669"/>
    <property type="project" value="TreeGrafter"/>
</dbReference>
<keyword evidence="4 9" id="KW-0547">Nucleotide-binding</keyword>
<comment type="caution">
    <text evidence="15">The sequence shown here is derived from an EMBL/GenBank/DDBJ whole genome shotgun (WGS) entry which is preliminary data.</text>
</comment>
<dbReference type="NCBIfam" id="TIGR00396">
    <property type="entry name" value="leuS_bact"/>
    <property type="match status" value="1"/>
</dbReference>
<dbReference type="InterPro" id="IPR001412">
    <property type="entry name" value="aa-tRNA-synth_I_CS"/>
</dbReference>
<dbReference type="FunFam" id="1.10.730.10:FF:000002">
    <property type="entry name" value="Leucine--tRNA ligase"/>
    <property type="match status" value="1"/>
</dbReference>
<evidence type="ECO:0000256" key="7">
    <source>
        <dbReference type="ARBA" id="ARBA00023146"/>
    </source>
</evidence>
<reference evidence="15" key="1">
    <citation type="submission" date="2020-10" db="EMBL/GenBank/DDBJ databases">
        <authorList>
            <person name="Gilroy R."/>
        </authorList>
    </citation>
    <scope>NUCLEOTIDE SEQUENCE</scope>
    <source>
        <strain evidence="15">23406</strain>
    </source>
</reference>
<dbReference type="PROSITE" id="PS00178">
    <property type="entry name" value="AA_TRNA_LIGASE_I"/>
    <property type="match status" value="1"/>
</dbReference>
<feature type="domain" description="Methionyl/Valyl/Leucyl/Isoleucyl-tRNA synthetase anticodon-binding" evidence="12">
    <location>
        <begin position="653"/>
        <end position="760"/>
    </location>
</feature>
<reference evidence="15" key="2">
    <citation type="journal article" date="2021" name="PeerJ">
        <title>Extensive microbial diversity within the chicken gut microbiome revealed by metagenomics and culture.</title>
        <authorList>
            <person name="Gilroy R."/>
            <person name="Ravi A."/>
            <person name="Getino M."/>
            <person name="Pursley I."/>
            <person name="Horton D.L."/>
            <person name="Alikhan N.F."/>
            <person name="Baker D."/>
            <person name="Gharbi K."/>
            <person name="Hall N."/>
            <person name="Watson M."/>
            <person name="Adriaenssens E.M."/>
            <person name="Foster-Nyarko E."/>
            <person name="Jarju S."/>
            <person name="Secka A."/>
            <person name="Antonio M."/>
            <person name="Oren A."/>
            <person name="Chaudhuri R.R."/>
            <person name="La Ragione R."/>
            <person name="Hildebrand F."/>
            <person name="Pallen M.J."/>
        </authorList>
    </citation>
    <scope>NUCLEOTIDE SEQUENCE</scope>
    <source>
        <strain evidence="15">23406</strain>
    </source>
</reference>
<evidence type="ECO:0000313" key="15">
    <source>
        <dbReference type="EMBL" id="HIV00667.1"/>
    </source>
</evidence>
<dbReference type="InterPro" id="IPR014729">
    <property type="entry name" value="Rossmann-like_a/b/a_fold"/>
</dbReference>
<keyword evidence="2 9" id="KW-0963">Cytoplasm</keyword>
<organism evidence="15 16">
    <name type="scientific">Candidatus Stercoripulliclostridium merdipullorum</name>
    <dbReference type="NCBI Taxonomy" id="2840952"/>
    <lineage>
        <taxon>Bacteria</taxon>
        <taxon>Bacillati</taxon>
        <taxon>Bacillota</taxon>
        <taxon>Clostridia</taxon>
        <taxon>Eubacteriales</taxon>
        <taxon>Candidatus Stercoripulliclostridium</taxon>
    </lineage>
</organism>
<keyword evidence="5 9" id="KW-0067">ATP-binding</keyword>
<dbReference type="GO" id="GO:0004823">
    <property type="term" value="F:leucine-tRNA ligase activity"/>
    <property type="evidence" value="ECO:0007669"/>
    <property type="project" value="UniProtKB-UniRule"/>
</dbReference>
<evidence type="ECO:0000259" key="14">
    <source>
        <dbReference type="Pfam" id="PF13603"/>
    </source>
</evidence>
<evidence type="ECO:0000256" key="3">
    <source>
        <dbReference type="ARBA" id="ARBA00022598"/>
    </source>
</evidence>
<name>A0A9D1NDM0_9FIRM</name>
<keyword evidence="6 9" id="KW-0648">Protein biosynthesis</keyword>